<dbReference type="EMBL" id="AL645882">
    <property type="protein sequence ID" value="CAB40319.1"/>
    <property type="molecule type" value="Genomic_DNA"/>
</dbReference>
<dbReference type="EMBL" id="AL939115">
    <property type="protein sequence ID" value="CAB40319.1"/>
    <property type="molecule type" value="Genomic_DNA"/>
</dbReference>
<reference evidence="2 3" key="2">
    <citation type="journal article" date="2002" name="Nature">
        <title>Complete genome sequence of the model actinomycete Streptomyces coelicolor A3(2).</title>
        <authorList>
            <person name="Bentley S.D."/>
            <person name="Chater K.F."/>
            <person name="Cerdeno-Tarraga A.M."/>
            <person name="Challis G.L."/>
            <person name="Thomson N.R."/>
            <person name="James K.D."/>
            <person name="Harris D.E."/>
            <person name="Quail M.A."/>
            <person name="Kieser H."/>
            <person name="Harper D."/>
            <person name="Bateman A."/>
            <person name="Brown S."/>
            <person name="Chandra G."/>
            <person name="Chen C.W."/>
            <person name="Collins M."/>
            <person name="Cronin A."/>
            <person name="Fraser A."/>
            <person name="Goble A."/>
            <person name="Hidalgo J."/>
            <person name="Hornsby T."/>
            <person name="Howarth S."/>
            <person name="Huang C.H."/>
            <person name="Kieser T."/>
            <person name="Larke L."/>
            <person name="Murphy L."/>
            <person name="Oliver K."/>
            <person name="O'Neil S."/>
            <person name="Rabbinowitsch E."/>
            <person name="Rajandream M.A."/>
            <person name="Rutherford K."/>
            <person name="Rutter S."/>
            <person name="Seeger K."/>
            <person name="Saunders D."/>
            <person name="Sharp S."/>
            <person name="Squares R."/>
            <person name="Squares S."/>
            <person name="Taylor K."/>
            <person name="Warren T."/>
            <person name="Wietzorrek A."/>
            <person name="Woodward J."/>
            <person name="Barrell B.G."/>
            <person name="Parkhill J."/>
            <person name="Hopwood D.A."/>
        </authorList>
    </citation>
    <scope>NUCLEOTIDE SEQUENCE [LARGE SCALE GENOMIC DNA]</scope>
    <source>
        <strain evidence="3">ATCC BAA-471 / A3(2) / M145</strain>
    </source>
</reference>
<reference evidence="2 3" key="1">
    <citation type="journal article" date="1996" name="Mol. Microbiol.">
        <title>A set of ordered cosmids and a detailed genetic and physical map for the 8 Mb Streptomyces coelicolor A3(2) chromosome.</title>
        <authorList>
            <person name="Redenbach M."/>
            <person name="Kieser H.M."/>
            <person name="Denapaite D."/>
            <person name="Eichner A."/>
            <person name="Cullum J."/>
            <person name="Kinashi H."/>
            <person name="Hopwood D.A."/>
        </authorList>
    </citation>
    <scope>NUCLEOTIDE SEQUENCE [LARGE SCALE GENOMIC DNA]</scope>
    <source>
        <strain evidence="3">ATCC BAA-471 / A3(2) / M145</strain>
    </source>
</reference>
<dbReference type="OrthoDB" id="9815944at2"/>
<dbReference type="PANTHER" id="PTHR43581">
    <property type="entry name" value="ATP/GTP PHOSPHATASE"/>
    <property type="match status" value="1"/>
</dbReference>
<evidence type="ECO:0000259" key="1">
    <source>
        <dbReference type="Pfam" id="PF13304"/>
    </source>
</evidence>
<dbReference type="GO" id="GO:0005524">
    <property type="term" value="F:ATP binding"/>
    <property type="evidence" value="ECO:0007669"/>
    <property type="project" value="UniProtKB-KW"/>
</dbReference>
<dbReference type="AlphaFoldDB" id="Q9X8D4"/>
<feature type="domain" description="ATPase AAA-type core" evidence="1">
    <location>
        <begin position="2"/>
        <end position="322"/>
    </location>
</feature>
<gene>
    <name evidence="2" type="ordered locus">SCO3261</name>
    <name evidence="2" type="ORF">SCE39.11</name>
</gene>
<dbReference type="SUPFAM" id="SSF52540">
    <property type="entry name" value="P-loop containing nucleoside triphosphate hydrolases"/>
    <property type="match status" value="1"/>
</dbReference>
<dbReference type="HOGENOM" id="CLU_033429_2_0_11"/>
<dbReference type="REBASE" id="22994">
    <property type="entry name" value="ScoA3II"/>
</dbReference>
<evidence type="ECO:0000313" key="3">
    <source>
        <dbReference type="Proteomes" id="UP000001973"/>
    </source>
</evidence>
<dbReference type="Proteomes" id="UP000001973">
    <property type="component" value="Chromosome"/>
</dbReference>
<dbReference type="PANTHER" id="PTHR43581:SF2">
    <property type="entry name" value="EXCINUCLEASE ATPASE SUBUNIT"/>
    <property type="match status" value="1"/>
</dbReference>
<keyword evidence="3" id="KW-1185">Reference proteome</keyword>
<dbReference type="STRING" id="100226.gene:17760880"/>
<dbReference type="Gene3D" id="3.40.50.300">
    <property type="entry name" value="P-loop containing nucleotide triphosphate hydrolases"/>
    <property type="match status" value="1"/>
</dbReference>
<dbReference type="PIR" id="T36221">
    <property type="entry name" value="T36221"/>
</dbReference>
<dbReference type="PATRIC" id="fig|100226.15.peg.3325"/>
<dbReference type="eggNOG" id="COG3950">
    <property type="taxonomic scope" value="Bacteria"/>
</dbReference>
<evidence type="ECO:0000313" key="2">
    <source>
        <dbReference type="EMBL" id="CAB40319.1"/>
    </source>
</evidence>
<protein>
    <submittedName>
        <fullName evidence="2">ATP-binding protein</fullName>
    </submittedName>
</protein>
<dbReference type="GO" id="GO:0016887">
    <property type="term" value="F:ATP hydrolysis activity"/>
    <property type="evidence" value="ECO:0007669"/>
    <property type="project" value="InterPro"/>
</dbReference>
<proteinExistence type="predicted"/>
<keyword evidence="2" id="KW-0547">Nucleotide-binding</keyword>
<dbReference type="InParanoid" id="Q9X8D4"/>
<dbReference type="Pfam" id="PF13304">
    <property type="entry name" value="AAA_21"/>
    <property type="match status" value="1"/>
</dbReference>
<accession>Q9X8D4</accession>
<name>Q9X8D4_STRCO</name>
<organism evidence="2 3">
    <name type="scientific">Streptomyces coelicolor (strain ATCC BAA-471 / A3(2) / M145)</name>
    <dbReference type="NCBI Taxonomy" id="100226"/>
    <lineage>
        <taxon>Bacteria</taxon>
        <taxon>Bacillati</taxon>
        <taxon>Actinomycetota</taxon>
        <taxon>Actinomycetes</taxon>
        <taxon>Kitasatosporales</taxon>
        <taxon>Streptomycetaceae</taxon>
        <taxon>Streptomyces</taxon>
        <taxon>Streptomyces albidoflavus group</taxon>
    </lineage>
</organism>
<dbReference type="InterPro" id="IPR003959">
    <property type="entry name" value="ATPase_AAA_core"/>
</dbReference>
<keyword evidence="2" id="KW-0067">ATP-binding</keyword>
<dbReference type="InterPro" id="IPR051396">
    <property type="entry name" value="Bact_Antivir_Def_Nuclease"/>
</dbReference>
<dbReference type="KEGG" id="sco:SCO3261"/>
<dbReference type="InterPro" id="IPR027417">
    <property type="entry name" value="P-loop_NTPase"/>
</dbReference>
<dbReference type="PaxDb" id="100226-SCO3261"/>
<sequence>MVAGRNGAGKTSLLRCIALALAANPETGRALVPSYVMWRSPFDTRTVGKISADLFLDSGDLSDLNLEGLPEKPGTHARVGITLTPPEEIPKTGRKRSLNLGSEWTQVIECDDDDEEVDQAIFPTRNWFTAGYGPFRRLSSEIADPRSTRSQLVTPIDPSSVMDRFSTLFHEDATLGEGVSWLVGLHLRSLENEKGAGRLLQNVLEVLSDGLLPDGYSPVRVSSSGLWVRRQTGKAFPLKEMSDGFRTVTALVLDIIRQLHTFYGTLRMRRSKKGIAIYAPGVILIDEVDAHLHVGWQQRIGGWLKSHFPRIQFIVSTHSPYICQSADIGGLIRLPGLNENYPPQVVGEQLYKRIVYGSGDDAALSDLFGLDTPYGSEAEKLRSKLIEIEGRVLDGSASKAEVRQYREMSETLTSSLSARVDEVSGRLGRRN</sequence>